<dbReference type="OrthoDB" id="9803333at2"/>
<dbReference type="Pfam" id="PF13561">
    <property type="entry name" value="adh_short_C2"/>
    <property type="match status" value="1"/>
</dbReference>
<protein>
    <submittedName>
        <fullName evidence="3">Short-chain dehydrogenase</fullName>
    </submittedName>
</protein>
<evidence type="ECO:0000313" key="4">
    <source>
        <dbReference type="Proteomes" id="UP000249260"/>
    </source>
</evidence>
<dbReference type="FunFam" id="3.40.50.720:FF:000084">
    <property type="entry name" value="Short-chain dehydrogenase reductase"/>
    <property type="match status" value="1"/>
</dbReference>
<dbReference type="CDD" id="cd05233">
    <property type="entry name" value="SDR_c"/>
    <property type="match status" value="1"/>
</dbReference>
<dbReference type="AlphaFoldDB" id="A0A328UAF6"/>
<gene>
    <name evidence="3" type="ORF">DL346_05520</name>
</gene>
<organism evidence="3 4">
    <name type="scientific">Paenibacillus montanisoli</name>
    <dbReference type="NCBI Taxonomy" id="2081970"/>
    <lineage>
        <taxon>Bacteria</taxon>
        <taxon>Bacillati</taxon>
        <taxon>Bacillota</taxon>
        <taxon>Bacilli</taxon>
        <taxon>Bacillales</taxon>
        <taxon>Paenibacillaceae</taxon>
        <taxon>Paenibacillus</taxon>
    </lineage>
</organism>
<comment type="similarity">
    <text evidence="1">Belongs to the short-chain dehydrogenases/reductases (SDR) family.</text>
</comment>
<dbReference type="PRINTS" id="PR00080">
    <property type="entry name" value="SDRFAMILY"/>
</dbReference>
<evidence type="ECO:0000313" key="3">
    <source>
        <dbReference type="EMBL" id="RAP77915.1"/>
    </source>
</evidence>
<dbReference type="GO" id="GO:0008206">
    <property type="term" value="P:bile acid metabolic process"/>
    <property type="evidence" value="ECO:0007669"/>
    <property type="project" value="UniProtKB-ARBA"/>
</dbReference>
<dbReference type="InterPro" id="IPR036291">
    <property type="entry name" value="NAD(P)-bd_dom_sf"/>
</dbReference>
<dbReference type="PANTHER" id="PTHR43639">
    <property type="entry name" value="OXIDOREDUCTASE, SHORT-CHAIN DEHYDROGENASE/REDUCTASE FAMILY (AFU_ORTHOLOGUE AFUA_5G02870)"/>
    <property type="match status" value="1"/>
</dbReference>
<dbReference type="Proteomes" id="UP000249260">
    <property type="component" value="Unassembled WGS sequence"/>
</dbReference>
<dbReference type="PRINTS" id="PR00081">
    <property type="entry name" value="GDHRDH"/>
</dbReference>
<dbReference type="Gene3D" id="3.40.50.720">
    <property type="entry name" value="NAD(P)-binding Rossmann-like Domain"/>
    <property type="match status" value="1"/>
</dbReference>
<dbReference type="PANTHER" id="PTHR43639:SF1">
    <property type="entry name" value="SHORT-CHAIN DEHYDROGENASE_REDUCTASE FAMILY PROTEIN"/>
    <property type="match status" value="1"/>
</dbReference>
<dbReference type="RefSeq" id="WP_112881038.1">
    <property type="nucleotide sequence ID" value="NZ_QLUW01000001.1"/>
</dbReference>
<accession>A0A328UAF6</accession>
<keyword evidence="4" id="KW-1185">Reference proteome</keyword>
<evidence type="ECO:0000256" key="2">
    <source>
        <dbReference type="ARBA" id="ARBA00023002"/>
    </source>
</evidence>
<keyword evidence="2" id="KW-0560">Oxidoreductase</keyword>
<reference evidence="3 4" key="1">
    <citation type="submission" date="2018-06" db="EMBL/GenBank/DDBJ databases">
        <title>Paenibacillus montanisoli sp. nov., isolated from mountain area soil.</title>
        <authorList>
            <person name="Wu M."/>
        </authorList>
    </citation>
    <scope>NUCLEOTIDE SEQUENCE [LARGE SCALE GENOMIC DNA]</scope>
    <source>
        <strain evidence="3 4">RA17</strain>
    </source>
</reference>
<evidence type="ECO:0000256" key="1">
    <source>
        <dbReference type="ARBA" id="ARBA00006484"/>
    </source>
</evidence>
<dbReference type="EMBL" id="QLUW01000001">
    <property type="protein sequence ID" value="RAP77915.1"/>
    <property type="molecule type" value="Genomic_DNA"/>
</dbReference>
<dbReference type="GO" id="GO:0016491">
    <property type="term" value="F:oxidoreductase activity"/>
    <property type="evidence" value="ECO:0007669"/>
    <property type="project" value="UniProtKB-KW"/>
</dbReference>
<comment type="caution">
    <text evidence="3">The sequence shown here is derived from an EMBL/GenBank/DDBJ whole genome shotgun (WGS) entry which is preliminary data.</text>
</comment>
<dbReference type="InterPro" id="IPR020904">
    <property type="entry name" value="Sc_DH/Rdtase_CS"/>
</dbReference>
<dbReference type="SUPFAM" id="SSF51735">
    <property type="entry name" value="NAD(P)-binding Rossmann-fold domains"/>
    <property type="match status" value="1"/>
</dbReference>
<sequence>MNLAGKIALVTGSGKGLGKGIAIELARRGARIAVHYNASDAGAIHTKQQIEDLGGEAIIVKANVAVKSDIDHLIREVAGHYGGIDILVNNAALQLNFGFFDHNEDTYDRIMRTNAKGYWQCMQAVIPYMKRKQSGRIINVSSVHGKRPTDFDVVYAMSKGAITMLGREAAIELAKYGITVNTVEPGAIDVGKPGTSETRSIITPEEAEKLERERKPDDFIKRFPLGRVGMPADVAAMICYLASEEAEYITGASIRIDGASMLM</sequence>
<name>A0A328UAF6_9BACL</name>
<proteinExistence type="inferred from homology"/>
<dbReference type="InterPro" id="IPR002347">
    <property type="entry name" value="SDR_fam"/>
</dbReference>
<dbReference type="PROSITE" id="PS00061">
    <property type="entry name" value="ADH_SHORT"/>
    <property type="match status" value="1"/>
</dbReference>